<organism evidence="2 3">
    <name type="scientific">Segatella hominis</name>
    <dbReference type="NCBI Taxonomy" id="2518605"/>
    <lineage>
        <taxon>Bacteria</taxon>
        <taxon>Pseudomonadati</taxon>
        <taxon>Bacteroidota</taxon>
        <taxon>Bacteroidia</taxon>
        <taxon>Bacteroidales</taxon>
        <taxon>Prevotellaceae</taxon>
        <taxon>Segatella</taxon>
    </lineage>
</organism>
<comment type="caution">
    <text evidence="2">The sequence shown here is derived from an EMBL/GenBank/DDBJ whole genome shotgun (WGS) entry which is preliminary data.</text>
</comment>
<keyword evidence="1" id="KW-1133">Transmembrane helix</keyword>
<evidence type="ECO:0000313" key="3">
    <source>
        <dbReference type="Proteomes" id="UP000297872"/>
    </source>
</evidence>
<keyword evidence="3" id="KW-1185">Reference proteome</keyword>
<dbReference type="GeneID" id="302995307"/>
<dbReference type="RefSeq" id="WP_134843449.1">
    <property type="nucleotide sequence ID" value="NZ_DAWEFM010000011.1"/>
</dbReference>
<evidence type="ECO:0000256" key="1">
    <source>
        <dbReference type="SAM" id="Phobius"/>
    </source>
</evidence>
<name>A0A4Y8VL22_9BACT</name>
<dbReference type="AlphaFoldDB" id="A0A4Y8VL22"/>
<dbReference type="OrthoDB" id="1082131at2"/>
<feature type="transmembrane region" description="Helical" evidence="1">
    <location>
        <begin position="79"/>
        <end position="95"/>
    </location>
</feature>
<feature type="transmembrane region" description="Helical" evidence="1">
    <location>
        <begin position="51"/>
        <end position="72"/>
    </location>
</feature>
<protein>
    <submittedName>
        <fullName evidence="2">Uncharacterized protein</fullName>
    </submittedName>
</protein>
<gene>
    <name evidence="2" type="ORF">EXN75_08395</name>
</gene>
<feature type="transmembrane region" description="Helical" evidence="1">
    <location>
        <begin position="149"/>
        <end position="168"/>
    </location>
</feature>
<reference evidence="2 3" key="1">
    <citation type="submission" date="2019-02" db="EMBL/GenBank/DDBJ databases">
        <title>Draft Genome Sequence of the Prevotella sp. BCRC 81118, Isolated from Human Feces.</title>
        <authorList>
            <person name="Huang C.-H."/>
        </authorList>
    </citation>
    <scope>NUCLEOTIDE SEQUENCE [LARGE SCALE GENOMIC DNA]</scope>
    <source>
        <strain evidence="2 3">BCRC 81118</strain>
    </source>
</reference>
<proteinExistence type="predicted"/>
<dbReference type="Proteomes" id="UP000297872">
    <property type="component" value="Unassembled WGS sequence"/>
</dbReference>
<keyword evidence="1" id="KW-0472">Membrane</keyword>
<sequence>MEKKRNSTTKMRLTCAIIFIVFTYLYLSCYQQDLLAVAQHALSGGMTQYNYVLFPILTTLVLFLLQVGVFAITRVKKRFHALTYFPSLLILAIITDIPTDIDTYHSLGSWCWLFPLLLILYSGIMWVIRQLEAYEPDIQKGLWLSRCTWINVLSLDVMILLVILIGNGNDVFHYRMRMESLMCEGKYQEALEVGAQSAHTDSSLTMLRIACLHKTGAMGDKLFTYPLVGGSKAMIPDSVTTKSMMWTTPKWMRKKVRGKFYYVKPLDYQLNAFLLDKKIDQFVLLVQSKYNIENDSLPKHYKEALMLYTHRRLHPKVVYKNAVMEADFQDFQTLERKYSNAMERNAALRDTYGNTYWYYYLYGKE</sequence>
<keyword evidence="1" id="KW-0812">Transmembrane</keyword>
<evidence type="ECO:0000313" key="2">
    <source>
        <dbReference type="EMBL" id="TFH81086.1"/>
    </source>
</evidence>
<dbReference type="Pfam" id="PF19529">
    <property type="entry name" value="DUF6057"/>
    <property type="match status" value="1"/>
</dbReference>
<accession>A0A4Y8VL22</accession>
<feature type="transmembrane region" description="Helical" evidence="1">
    <location>
        <begin position="12"/>
        <end position="31"/>
    </location>
</feature>
<dbReference type="InterPro" id="IPR045692">
    <property type="entry name" value="DUF6057"/>
</dbReference>
<dbReference type="EMBL" id="SGVY01000018">
    <property type="protein sequence ID" value="TFH81086.1"/>
    <property type="molecule type" value="Genomic_DNA"/>
</dbReference>
<feature type="transmembrane region" description="Helical" evidence="1">
    <location>
        <begin position="107"/>
        <end position="128"/>
    </location>
</feature>